<evidence type="ECO:0000256" key="5">
    <source>
        <dbReference type="ARBA" id="ARBA00022695"/>
    </source>
</evidence>
<keyword evidence="16" id="KW-0234">DNA repair</keyword>
<evidence type="ECO:0000256" key="1">
    <source>
        <dbReference type="ARBA" id="ARBA00001936"/>
    </source>
</evidence>
<dbReference type="InterPro" id="IPR014143">
    <property type="entry name" value="NHEJ_ligase_prk"/>
</dbReference>
<dbReference type="InterPro" id="IPR012309">
    <property type="entry name" value="DNA_ligase_ATP-dep_C"/>
</dbReference>
<evidence type="ECO:0000256" key="2">
    <source>
        <dbReference type="ARBA" id="ARBA00012727"/>
    </source>
</evidence>
<dbReference type="CDD" id="cd07906">
    <property type="entry name" value="Adenylation_DNA_ligase_LigD_LigC"/>
    <property type="match status" value="1"/>
</dbReference>
<dbReference type="GO" id="GO:0046872">
    <property type="term" value="F:metal ion binding"/>
    <property type="evidence" value="ECO:0007669"/>
    <property type="project" value="UniProtKB-KW"/>
</dbReference>
<evidence type="ECO:0000256" key="16">
    <source>
        <dbReference type="ARBA" id="ARBA00023204"/>
    </source>
</evidence>
<keyword evidence="14" id="KW-0238">DNA-binding</keyword>
<evidence type="ECO:0000313" key="23">
    <source>
        <dbReference type="Proteomes" id="UP000027451"/>
    </source>
</evidence>
<dbReference type="PANTHER" id="PTHR42705">
    <property type="entry name" value="BIFUNCTIONAL NON-HOMOLOGOUS END JOINING PROTEIN LIGD"/>
    <property type="match status" value="1"/>
</dbReference>
<keyword evidence="17" id="KW-0464">Manganese</keyword>
<dbReference type="Gene3D" id="3.30.470.30">
    <property type="entry name" value="DNA ligase/mRNA capping enzyme"/>
    <property type="match status" value="1"/>
</dbReference>
<dbReference type="NCBIfam" id="TIGR02776">
    <property type="entry name" value="NHEJ_ligase_prk"/>
    <property type="match status" value="1"/>
</dbReference>
<evidence type="ECO:0000259" key="21">
    <source>
        <dbReference type="PROSITE" id="PS50160"/>
    </source>
</evidence>
<dbReference type="CDD" id="cd04862">
    <property type="entry name" value="PaeLigD_Pol_like"/>
    <property type="match status" value="1"/>
</dbReference>
<dbReference type="InterPro" id="IPR012310">
    <property type="entry name" value="DNA_ligase_ATP-dep_cent"/>
</dbReference>
<keyword evidence="13" id="KW-0239">DNA-directed DNA polymerase</keyword>
<organism evidence="22 23">
    <name type="scientific">Caballeronia zhejiangensis</name>
    <dbReference type="NCBI Taxonomy" id="871203"/>
    <lineage>
        <taxon>Bacteria</taxon>
        <taxon>Pseudomonadati</taxon>
        <taxon>Pseudomonadota</taxon>
        <taxon>Betaproteobacteria</taxon>
        <taxon>Burkholderiales</taxon>
        <taxon>Burkholderiaceae</taxon>
        <taxon>Caballeronia</taxon>
    </lineage>
</organism>
<accession>A0A656QEK0</accession>
<dbReference type="PANTHER" id="PTHR42705:SF2">
    <property type="entry name" value="BIFUNCTIONAL NON-HOMOLOGOUS END JOINING PROTEIN LIGD"/>
    <property type="match status" value="1"/>
</dbReference>
<evidence type="ECO:0000256" key="14">
    <source>
        <dbReference type="ARBA" id="ARBA00023125"/>
    </source>
</evidence>
<dbReference type="InterPro" id="IPR033651">
    <property type="entry name" value="PaeLigD_Pol-like"/>
</dbReference>
<keyword evidence="4" id="KW-0808">Transferase</keyword>
<evidence type="ECO:0000313" key="22">
    <source>
        <dbReference type="EMBL" id="KDR25575.1"/>
    </source>
</evidence>
<keyword evidence="23" id="KW-1185">Reference proteome</keyword>
<reference evidence="22 23" key="1">
    <citation type="submission" date="2014-03" db="EMBL/GenBank/DDBJ databases">
        <title>Draft Genome Sequences of Four Burkholderia Strains.</title>
        <authorList>
            <person name="Liu X.Y."/>
            <person name="Li C.X."/>
            <person name="Xu J.H."/>
        </authorList>
    </citation>
    <scope>NUCLEOTIDE SEQUENCE [LARGE SCALE GENOMIC DNA]</scope>
    <source>
        <strain evidence="22 23">OP-1</strain>
    </source>
</reference>
<keyword evidence="11" id="KW-0269">Exonuclease</keyword>
<keyword evidence="8" id="KW-0547">Nucleotide-binding</keyword>
<dbReference type="NCBIfam" id="TIGR02778">
    <property type="entry name" value="ligD_pol"/>
    <property type="match status" value="1"/>
</dbReference>
<dbReference type="NCBIfam" id="TIGR02779">
    <property type="entry name" value="NHEJ_ligase_lig"/>
    <property type="match status" value="1"/>
</dbReference>
<dbReference type="SUPFAM" id="SSF50249">
    <property type="entry name" value="Nucleic acid-binding proteins"/>
    <property type="match status" value="1"/>
</dbReference>
<dbReference type="AlphaFoldDB" id="A0A656QEK0"/>
<dbReference type="GO" id="GO:0004527">
    <property type="term" value="F:exonuclease activity"/>
    <property type="evidence" value="ECO:0007669"/>
    <property type="project" value="UniProtKB-KW"/>
</dbReference>
<gene>
    <name evidence="22" type="ORF">BG60_27665</name>
</gene>
<dbReference type="Gene3D" id="2.40.50.140">
    <property type="entry name" value="Nucleic acid-binding proteins"/>
    <property type="match status" value="1"/>
</dbReference>
<evidence type="ECO:0000256" key="20">
    <source>
        <dbReference type="ARBA" id="ARBA00034003"/>
    </source>
</evidence>
<evidence type="ECO:0000256" key="12">
    <source>
        <dbReference type="ARBA" id="ARBA00022840"/>
    </source>
</evidence>
<dbReference type="InterPro" id="IPR014145">
    <property type="entry name" value="LigD_pol_dom"/>
</dbReference>
<dbReference type="PROSITE" id="PS50160">
    <property type="entry name" value="DNA_LIGASE_A3"/>
    <property type="match status" value="1"/>
</dbReference>
<evidence type="ECO:0000256" key="13">
    <source>
        <dbReference type="ARBA" id="ARBA00022932"/>
    </source>
</evidence>
<sequence>MIDVRRLRRLGAVRAEMPGRIAPQLAVLAKQPPATGQWSYEIKFDGYRLLSKCVAGVPTFYTRNGHDWTDRLPALADSLGSLPVKSVWLDGEAVVLNESGLPDFSALQNAFARRRTSSIVYFVFDLLYLDGFDLRHVALHERRDLLRQLLAEIDDARLRFSNDFEQDVHSLLDSACRMQLEGIVGKRADATYTEGRSPDWVKLKCRRRQEFVIGAYTQSRGARSGVRGLLLGVFERDGSLRYAGAAKAELRPKQLQAFAASLHERKSPPFLNPPARDPDREVVWVEPEKVVEVSFLEWTPVGEIRQGVMVGLREDKDAREVREEGVDLAMSTGAGERLSSGVRPVRITNPGRIIDPSSAVTKRDLISYYEAMADLMLPQIGNRPLMLVRAPDGISGALIYQKHAESQRFVAVESLPPSLHPGHAPLLVANTPAALVELAQLNVVEIHCWNASAPNLASPDQFILDLDPDPALPWRTMREAAMLAKVLLDEIGLESFCKTSGGKGLHLVIPLRPIHAWDEVKRFSHAIARHLARVVPERFSAVSGPRNRVGKVFVDYLRNGRGSTTAAAYSVRARPGLGVSVPISWDELGAVEGGDQWNVRTARQRRDMPWGGIERQQVITKQMTARLQA</sequence>
<dbReference type="SUPFAM" id="SSF56091">
    <property type="entry name" value="DNA ligase/mRNA capping enzyme, catalytic domain"/>
    <property type="match status" value="1"/>
</dbReference>
<keyword evidence="5" id="KW-0548">Nucleotidyltransferase</keyword>
<dbReference type="GO" id="GO:0006281">
    <property type="term" value="P:DNA repair"/>
    <property type="evidence" value="ECO:0007669"/>
    <property type="project" value="UniProtKB-KW"/>
</dbReference>
<dbReference type="Pfam" id="PF04679">
    <property type="entry name" value="DNA_ligase_A_C"/>
    <property type="match status" value="1"/>
</dbReference>
<dbReference type="EC" id="6.5.1.1" evidence="2"/>
<keyword evidence="3" id="KW-0436">Ligase</keyword>
<evidence type="ECO:0000256" key="11">
    <source>
        <dbReference type="ARBA" id="ARBA00022839"/>
    </source>
</evidence>
<keyword evidence="9" id="KW-0227">DNA damage</keyword>
<dbReference type="Pfam" id="PF21686">
    <property type="entry name" value="LigD_Prim-Pol"/>
    <property type="match status" value="1"/>
</dbReference>
<dbReference type="Gene3D" id="3.90.920.10">
    <property type="entry name" value="DNA primase, PRIM domain"/>
    <property type="match status" value="1"/>
</dbReference>
<dbReference type="CDD" id="cd07971">
    <property type="entry name" value="OBF_DNA_ligase_LigD"/>
    <property type="match status" value="1"/>
</dbReference>
<evidence type="ECO:0000256" key="7">
    <source>
        <dbReference type="ARBA" id="ARBA00022723"/>
    </source>
</evidence>
<dbReference type="GO" id="GO:0006310">
    <property type="term" value="P:DNA recombination"/>
    <property type="evidence" value="ECO:0007669"/>
    <property type="project" value="UniProtKB-KW"/>
</dbReference>
<keyword evidence="15" id="KW-0233">DNA recombination</keyword>
<dbReference type="InterPro" id="IPR052171">
    <property type="entry name" value="NHEJ_LigD"/>
</dbReference>
<dbReference type="Proteomes" id="UP000027451">
    <property type="component" value="Unassembled WGS sequence"/>
</dbReference>
<protein>
    <recommendedName>
        <fullName evidence="2">DNA ligase (ATP)</fullName>
        <ecNumber evidence="2">6.5.1.1</ecNumber>
    </recommendedName>
    <alternativeName>
        <fullName evidence="19">NHEJ DNA polymerase</fullName>
    </alternativeName>
</protein>
<dbReference type="EMBL" id="JFHD01000045">
    <property type="protein sequence ID" value="KDR25575.1"/>
    <property type="molecule type" value="Genomic_DNA"/>
</dbReference>
<dbReference type="GO" id="GO:0003910">
    <property type="term" value="F:DNA ligase (ATP) activity"/>
    <property type="evidence" value="ECO:0007669"/>
    <property type="project" value="UniProtKB-EC"/>
</dbReference>
<evidence type="ECO:0000256" key="18">
    <source>
        <dbReference type="ARBA" id="ARBA00023268"/>
    </source>
</evidence>
<dbReference type="RefSeq" id="WP_235366298.1">
    <property type="nucleotide sequence ID" value="NZ_JFHD01000045.1"/>
</dbReference>
<dbReference type="GO" id="GO:0005524">
    <property type="term" value="F:ATP binding"/>
    <property type="evidence" value="ECO:0007669"/>
    <property type="project" value="UniProtKB-KW"/>
</dbReference>
<keyword evidence="10" id="KW-0378">Hydrolase</keyword>
<dbReference type="Gene3D" id="3.30.1490.70">
    <property type="match status" value="1"/>
</dbReference>
<dbReference type="GO" id="GO:0003887">
    <property type="term" value="F:DNA-directed DNA polymerase activity"/>
    <property type="evidence" value="ECO:0007669"/>
    <property type="project" value="UniProtKB-KW"/>
</dbReference>
<dbReference type="InterPro" id="IPR014146">
    <property type="entry name" value="LigD_ligase_dom"/>
</dbReference>
<name>A0A656QEK0_9BURK</name>
<comment type="cofactor">
    <cofactor evidence="1">
        <name>Mn(2+)</name>
        <dbReference type="ChEBI" id="CHEBI:29035"/>
    </cofactor>
</comment>
<dbReference type="InterPro" id="IPR012340">
    <property type="entry name" value="NA-bd_OB-fold"/>
</dbReference>
<evidence type="ECO:0000256" key="15">
    <source>
        <dbReference type="ARBA" id="ARBA00023172"/>
    </source>
</evidence>
<evidence type="ECO:0000256" key="17">
    <source>
        <dbReference type="ARBA" id="ARBA00023211"/>
    </source>
</evidence>
<keyword evidence="7" id="KW-0479">Metal-binding</keyword>
<evidence type="ECO:0000256" key="6">
    <source>
        <dbReference type="ARBA" id="ARBA00022722"/>
    </source>
</evidence>
<evidence type="ECO:0000256" key="9">
    <source>
        <dbReference type="ARBA" id="ARBA00022763"/>
    </source>
</evidence>
<evidence type="ECO:0000256" key="3">
    <source>
        <dbReference type="ARBA" id="ARBA00022598"/>
    </source>
</evidence>
<proteinExistence type="predicted"/>
<evidence type="ECO:0000256" key="19">
    <source>
        <dbReference type="ARBA" id="ARBA00029943"/>
    </source>
</evidence>
<comment type="caution">
    <text evidence="22">The sequence shown here is derived from an EMBL/GenBank/DDBJ whole genome shotgun (WGS) entry which is preliminary data.</text>
</comment>
<evidence type="ECO:0000256" key="8">
    <source>
        <dbReference type="ARBA" id="ARBA00022741"/>
    </source>
</evidence>
<keyword evidence="12" id="KW-0067">ATP-binding</keyword>
<keyword evidence="6" id="KW-0540">Nuclease</keyword>
<dbReference type="GO" id="GO:0003677">
    <property type="term" value="F:DNA binding"/>
    <property type="evidence" value="ECO:0007669"/>
    <property type="project" value="UniProtKB-KW"/>
</dbReference>
<comment type="catalytic activity">
    <reaction evidence="20">
        <text>ATP + (deoxyribonucleotide)n-3'-hydroxyl + 5'-phospho-(deoxyribonucleotide)m = (deoxyribonucleotide)n+m + AMP + diphosphate.</text>
        <dbReference type="EC" id="6.5.1.1"/>
    </reaction>
</comment>
<feature type="domain" description="ATP-dependent DNA ligase family profile" evidence="21">
    <location>
        <begin position="112"/>
        <end position="231"/>
    </location>
</feature>
<evidence type="ECO:0000256" key="4">
    <source>
        <dbReference type="ARBA" id="ARBA00022679"/>
    </source>
</evidence>
<dbReference type="Pfam" id="PF01068">
    <property type="entry name" value="DNA_ligase_A_M"/>
    <property type="match status" value="1"/>
</dbReference>
<evidence type="ECO:0000256" key="10">
    <source>
        <dbReference type="ARBA" id="ARBA00022801"/>
    </source>
</evidence>
<keyword evidence="18" id="KW-0511">Multifunctional enzyme</keyword>